<evidence type="ECO:0000256" key="1">
    <source>
        <dbReference type="SAM" id="MobiDB-lite"/>
    </source>
</evidence>
<protein>
    <submittedName>
        <fullName evidence="2">Uncharacterized protein</fullName>
    </submittedName>
</protein>
<feature type="region of interest" description="Disordered" evidence="1">
    <location>
        <begin position="82"/>
        <end position="132"/>
    </location>
</feature>
<evidence type="ECO:0000313" key="3">
    <source>
        <dbReference type="Proteomes" id="UP001646141"/>
    </source>
</evidence>
<keyword evidence="3" id="KW-1185">Reference proteome</keyword>
<dbReference type="EMBL" id="QYAD01000004">
    <property type="protein sequence ID" value="MBL3690480.1"/>
    <property type="molecule type" value="Genomic_DNA"/>
</dbReference>
<reference evidence="2 3" key="1">
    <citation type="submission" date="2018-09" db="EMBL/GenBank/DDBJ databases">
        <title>Comparative genomics of Leucobacter spp.</title>
        <authorList>
            <person name="Reis A.C."/>
            <person name="Kolvenbach B.A."/>
            <person name="Corvini P.F.X."/>
            <person name="Nunes O.C."/>
        </authorList>
    </citation>
    <scope>NUCLEOTIDE SEQUENCE [LARGE SCALE GENOMIC DNA]</scope>
    <source>
        <strain evidence="2 3">L-1</strain>
    </source>
</reference>
<evidence type="ECO:0000313" key="2">
    <source>
        <dbReference type="EMBL" id="MBL3690480.1"/>
    </source>
</evidence>
<sequence>MNIVFFEGHEADRLLNLLDRDGSDAVITELTGYDFGEETTQAALVNGYIYDEVPTGALDRVVTRDDYTLTYNYDLGHVSLHRAHHPAEPEPERVAAPQPPVQRASRARDIEDADDWFAPAPAPLSTRVGRSL</sequence>
<accession>A0ABS1SQP8</accession>
<gene>
    <name evidence="2" type="ORF">D3226_11000</name>
</gene>
<dbReference type="Proteomes" id="UP001646141">
    <property type="component" value="Unassembled WGS sequence"/>
</dbReference>
<organism evidence="2 3">
    <name type="scientific">Leucobacter chromiireducens subsp. chromiireducens</name>
    <dbReference type="NCBI Taxonomy" id="660067"/>
    <lineage>
        <taxon>Bacteria</taxon>
        <taxon>Bacillati</taxon>
        <taxon>Actinomycetota</taxon>
        <taxon>Actinomycetes</taxon>
        <taxon>Micrococcales</taxon>
        <taxon>Microbacteriaceae</taxon>
        <taxon>Leucobacter</taxon>
    </lineage>
</organism>
<name>A0ABS1SQP8_9MICO</name>
<proteinExistence type="predicted"/>
<comment type="caution">
    <text evidence="2">The sequence shown here is derived from an EMBL/GenBank/DDBJ whole genome shotgun (WGS) entry which is preliminary data.</text>
</comment>